<dbReference type="InterPro" id="IPR013785">
    <property type="entry name" value="Aldolase_TIM"/>
</dbReference>
<dbReference type="AlphaFoldDB" id="A0A6A6UXR3"/>
<dbReference type="SUPFAM" id="SSF51412">
    <property type="entry name" value="Inosine monophosphate dehydrogenase (IMPDH)"/>
    <property type="match status" value="1"/>
</dbReference>
<organism evidence="4 5">
    <name type="scientific">Sporormia fimetaria CBS 119925</name>
    <dbReference type="NCBI Taxonomy" id="1340428"/>
    <lineage>
        <taxon>Eukaryota</taxon>
        <taxon>Fungi</taxon>
        <taxon>Dikarya</taxon>
        <taxon>Ascomycota</taxon>
        <taxon>Pezizomycotina</taxon>
        <taxon>Dothideomycetes</taxon>
        <taxon>Pleosporomycetidae</taxon>
        <taxon>Pleosporales</taxon>
        <taxon>Sporormiaceae</taxon>
        <taxon>Sporormia</taxon>
    </lineage>
</organism>
<evidence type="ECO:0000313" key="4">
    <source>
        <dbReference type="EMBL" id="KAF2742190.1"/>
    </source>
</evidence>
<dbReference type="OrthoDB" id="412383at2759"/>
<dbReference type="InterPro" id="IPR004136">
    <property type="entry name" value="NMO"/>
</dbReference>
<gene>
    <name evidence="4" type="ORF">M011DRAFT_472426</name>
</gene>
<evidence type="ECO:0000313" key="5">
    <source>
        <dbReference type="Proteomes" id="UP000799440"/>
    </source>
</evidence>
<dbReference type="Proteomes" id="UP000799440">
    <property type="component" value="Unassembled WGS sequence"/>
</dbReference>
<dbReference type="Gene3D" id="3.20.20.70">
    <property type="entry name" value="Aldolase class I"/>
    <property type="match status" value="1"/>
</dbReference>
<dbReference type="Pfam" id="PF03060">
    <property type="entry name" value="NMO"/>
    <property type="match status" value="1"/>
</dbReference>
<dbReference type="EMBL" id="MU006613">
    <property type="protein sequence ID" value="KAF2742190.1"/>
    <property type="molecule type" value="Genomic_DNA"/>
</dbReference>
<dbReference type="GO" id="GO:0018580">
    <property type="term" value="F:nitronate monooxygenase activity"/>
    <property type="evidence" value="ECO:0007669"/>
    <property type="project" value="InterPro"/>
</dbReference>
<accession>A0A6A6UXR3</accession>
<proteinExistence type="predicted"/>
<name>A0A6A6UXR3_9PLEO</name>
<dbReference type="CDD" id="cd04730">
    <property type="entry name" value="NPD_like"/>
    <property type="match status" value="1"/>
</dbReference>
<keyword evidence="1" id="KW-0285">Flavoprotein</keyword>
<keyword evidence="2" id="KW-0288">FMN</keyword>
<dbReference type="PANTHER" id="PTHR32332:SF28">
    <property type="entry name" value="DIOXYGENASE FAMILY OXIDOREDUCTASE, PUTATIVE (AFU_ORTHOLOGUE AFUA_5G09600)-RELATED"/>
    <property type="match status" value="1"/>
</dbReference>
<reference evidence="4" key="1">
    <citation type="journal article" date="2020" name="Stud. Mycol.">
        <title>101 Dothideomycetes genomes: a test case for predicting lifestyles and emergence of pathogens.</title>
        <authorList>
            <person name="Haridas S."/>
            <person name="Albert R."/>
            <person name="Binder M."/>
            <person name="Bloem J."/>
            <person name="Labutti K."/>
            <person name="Salamov A."/>
            <person name="Andreopoulos B."/>
            <person name="Baker S."/>
            <person name="Barry K."/>
            <person name="Bills G."/>
            <person name="Bluhm B."/>
            <person name="Cannon C."/>
            <person name="Castanera R."/>
            <person name="Culley D."/>
            <person name="Daum C."/>
            <person name="Ezra D."/>
            <person name="Gonzalez J."/>
            <person name="Henrissat B."/>
            <person name="Kuo A."/>
            <person name="Liang C."/>
            <person name="Lipzen A."/>
            <person name="Lutzoni F."/>
            <person name="Magnuson J."/>
            <person name="Mondo S."/>
            <person name="Nolan M."/>
            <person name="Ohm R."/>
            <person name="Pangilinan J."/>
            <person name="Park H.-J."/>
            <person name="Ramirez L."/>
            <person name="Alfaro M."/>
            <person name="Sun H."/>
            <person name="Tritt A."/>
            <person name="Yoshinaga Y."/>
            <person name="Zwiers L.-H."/>
            <person name="Turgeon B."/>
            <person name="Goodwin S."/>
            <person name="Spatafora J."/>
            <person name="Crous P."/>
            <person name="Grigoriev I."/>
        </authorList>
    </citation>
    <scope>NUCLEOTIDE SEQUENCE</scope>
    <source>
        <strain evidence="4">CBS 119925</strain>
    </source>
</reference>
<protein>
    <submittedName>
        <fullName evidence="4">Inosine monophosphate dehydrogenase</fullName>
    </submittedName>
</protein>
<sequence length="286" mass="30654">MTKYPFGVNLTLLPALVPPDYAAYAQVIIDEGIKIVETAGNSPGPVIKQLKAAGTTILHKCTTIRHAQSAVKLGVDFLSIDGFECAGHVGEHDITNFILLSRARQTLGVPFIASGGFADGHGLAAALALGACGINMGTRFMCTVEAPIHQNIKQAIVDAQETDTELVLRRWRNTSRLFANKVAKAAVQIEKTSPTGKFEEVAEFVSGKRGRQVFLNGDKDFGVWTAGQVMGLIHDVPTCEELLTRIEKEAVEAMTQTQALYQTGGSVEKTTNNPGAEVYGIGKSKL</sequence>
<keyword evidence="3" id="KW-0560">Oxidoreductase</keyword>
<keyword evidence="5" id="KW-1185">Reference proteome</keyword>
<evidence type="ECO:0000256" key="3">
    <source>
        <dbReference type="ARBA" id="ARBA00023002"/>
    </source>
</evidence>
<evidence type="ECO:0000256" key="1">
    <source>
        <dbReference type="ARBA" id="ARBA00022630"/>
    </source>
</evidence>
<dbReference type="PANTHER" id="PTHR32332">
    <property type="entry name" value="2-NITROPROPANE DIOXYGENASE"/>
    <property type="match status" value="1"/>
</dbReference>
<evidence type="ECO:0000256" key="2">
    <source>
        <dbReference type="ARBA" id="ARBA00022643"/>
    </source>
</evidence>